<reference evidence="3" key="1">
    <citation type="submission" date="2016-10" db="EMBL/GenBank/DDBJ databases">
        <title>The complete genome sequence of the rumen bacterium Butyrivibrio hungatei MB2003.</title>
        <authorList>
            <person name="Palevich N."/>
            <person name="Kelly W.J."/>
            <person name="Leahy S.C."/>
            <person name="Altermann E."/>
            <person name="Rakonjac J."/>
            <person name="Attwood G.T."/>
        </authorList>
    </citation>
    <scope>NUCLEOTIDE SEQUENCE [LARGE SCALE GENOMIC DNA]</scope>
    <source>
        <strain evidence="3">MB2003</strain>
    </source>
</reference>
<dbReference type="Proteomes" id="UP000179284">
    <property type="component" value="Chromosome I"/>
</dbReference>
<protein>
    <submittedName>
        <fullName evidence="2">Uncharacterized protein</fullName>
    </submittedName>
</protein>
<feature type="transmembrane region" description="Helical" evidence="1">
    <location>
        <begin position="6"/>
        <end position="26"/>
    </location>
</feature>
<proteinExistence type="predicted"/>
<dbReference type="EMBL" id="CP017831">
    <property type="protein sequence ID" value="AOZ95383.1"/>
    <property type="molecule type" value="Genomic_DNA"/>
</dbReference>
<accession>A0A1D9NYL0</accession>
<organism evidence="2 3">
    <name type="scientific">Butyrivibrio hungatei</name>
    <dbReference type="NCBI Taxonomy" id="185008"/>
    <lineage>
        <taxon>Bacteria</taxon>
        <taxon>Bacillati</taxon>
        <taxon>Bacillota</taxon>
        <taxon>Clostridia</taxon>
        <taxon>Lachnospirales</taxon>
        <taxon>Lachnospiraceae</taxon>
        <taxon>Butyrivibrio</taxon>
    </lineage>
</organism>
<sequence length="34" mass="3776">MPLTISDLIAVLALCATFFSLGYMFGRHDSKTQK</sequence>
<dbReference type="KEGG" id="bhu:bhn_I0349"/>
<keyword evidence="1" id="KW-1133">Transmembrane helix</keyword>
<dbReference type="AlphaFoldDB" id="A0A1D9NYL0"/>
<gene>
    <name evidence="2" type="ORF">bhn_I0349</name>
</gene>
<evidence type="ECO:0000256" key="1">
    <source>
        <dbReference type="SAM" id="Phobius"/>
    </source>
</evidence>
<evidence type="ECO:0000313" key="3">
    <source>
        <dbReference type="Proteomes" id="UP000179284"/>
    </source>
</evidence>
<keyword evidence="1" id="KW-0812">Transmembrane</keyword>
<name>A0A1D9NYL0_9FIRM</name>
<keyword evidence="3" id="KW-1185">Reference proteome</keyword>
<evidence type="ECO:0000313" key="2">
    <source>
        <dbReference type="EMBL" id="AOZ95383.1"/>
    </source>
</evidence>
<keyword evidence="1" id="KW-0472">Membrane</keyword>